<reference evidence="2 3" key="1">
    <citation type="submission" date="2015-11" db="EMBL/GenBank/DDBJ databases">
        <authorList>
            <person name="Lee I.Y."/>
            <person name="Jacobs-Sera D."/>
            <person name="Guerrero C.A."/>
            <person name="Bowman C.A."/>
            <person name="Russell D.A."/>
            <person name="Pope W.H."/>
            <person name="Hatfull G.F."/>
        </authorList>
    </citation>
    <scope>NUCLEOTIDE SEQUENCE [LARGE SCALE GENOMIC DNA]</scope>
</reference>
<feature type="region of interest" description="Disordered" evidence="1">
    <location>
        <begin position="1"/>
        <end position="57"/>
    </location>
</feature>
<dbReference type="RefSeq" id="YP_009602599.1">
    <property type="nucleotide sequence ID" value="NC_041940.1"/>
</dbReference>
<evidence type="ECO:0000313" key="2">
    <source>
        <dbReference type="EMBL" id="ALY08954.1"/>
    </source>
</evidence>
<name>A0A0U4IKI9_9CAUD</name>
<sequence length="94" mass="10429">MTTTPDDNDPRYEAFMGAFGPNATPEGQEDPTEDLGPTPEDFGAPNPQAPRESNSEARWLGTRSGDMLREFLANGFTRQEAIMFIAQMLPHHPH</sequence>
<evidence type="ECO:0000256" key="1">
    <source>
        <dbReference type="SAM" id="MobiDB-lite"/>
    </source>
</evidence>
<dbReference type="EMBL" id="KU160645">
    <property type="protein sequence ID" value="ALY08954.1"/>
    <property type="molecule type" value="Genomic_DNA"/>
</dbReference>
<dbReference type="OrthoDB" id="22116at10239"/>
<evidence type="ECO:0000313" key="3">
    <source>
        <dbReference type="Proteomes" id="UP000223736"/>
    </source>
</evidence>
<organism evidence="2 3">
    <name type="scientific">Arthrobacter phage Glenn</name>
    <dbReference type="NCBI Taxonomy" id="1772297"/>
    <lineage>
        <taxon>Viruses</taxon>
        <taxon>Duplodnaviria</taxon>
        <taxon>Heunggongvirae</taxon>
        <taxon>Uroviricota</taxon>
        <taxon>Caudoviricetes</taxon>
        <taxon>Korravirus</taxon>
        <taxon>Korravirus glenn</taxon>
    </lineage>
</organism>
<protein>
    <submittedName>
        <fullName evidence="2">Uncharacterized protein</fullName>
    </submittedName>
</protein>
<dbReference type="KEGG" id="vg:40078461"/>
<dbReference type="Proteomes" id="UP000223736">
    <property type="component" value="Segment"/>
</dbReference>
<proteinExistence type="predicted"/>
<gene>
    <name evidence="2" type="primary">43</name>
    <name evidence="2" type="ORF">GLENN_43</name>
</gene>
<accession>A0A0U4IKI9</accession>
<dbReference type="GeneID" id="40078461"/>
<keyword evidence="3" id="KW-1185">Reference proteome</keyword>